<evidence type="ECO:0000256" key="2">
    <source>
        <dbReference type="ARBA" id="ARBA00022475"/>
    </source>
</evidence>
<dbReference type="PROSITE" id="PS00211">
    <property type="entry name" value="ABC_TRANSPORTER_1"/>
    <property type="match status" value="1"/>
</dbReference>
<dbReference type="InterPro" id="IPR003439">
    <property type="entry name" value="ABC_transporter-like_ATP-bd"/>
</dbReference>
<organism evidence="10 11">
    <name type="scientific">Cryobacterium fucosi</name>
    <dbReference type="NCBI Taxonomy" id="1259157"/>
    <lineage>
        <taxon>Bacteria</taxon>
        <taxon>Bacillati</taxon>
        <taxon>Actinomycetota</taxon>
        <taxon>Actinomycetes</taxon>
        <taxon>Micrococcales</taxon>
        <taxon>Microbacteriaceae</taxon>
        <taxon>Cryobacterium</taxon>
    </lineage>
</organism>
<dbReference type="InterPro" id="IPR003593">
    <property type="entry name" value="AAA+_ATPase"/>
</dbReference>
<dbReference type="InterPro" id="IPR017871">
    <property type="entry name" value="ABC_transporter-like_CS"/>
</dbReference>
<keyword evidence="8" id="KW-0472">Membrane</keyword>
<evidence type="ECO:0000256" key="3">
    <source>
        <dbReference type="ARBA" id="ARBA00022597"/>
    </source>
</evidence>
<dbReference type="AlphaFoldDB" id="A0A4R9BAI7"/>
<dbReference type="RefSeq" id="WP_134522993.1">
    <property type="nucleotide sequence ID" value="NZ_SOHH01000056.1"/>
</dbReference>
<keyword evidence="7" id="KW-1278">Translocase</keyword>
<gene>
    <name evidence="10" type="ORF">E3T48_06385</name>
</gene>
<name>A0A4R9BAI7_9MICO</name>
<dbReference type="CDD" id="cd03216">
    <property type="entry name" value="ABC_Carb_Monos_I"/>
    <property type="match status" value="1"/>
</dbReference>
<evidence type="ECO:0000256" key="1">
    <source>
        <dbReference type="ARBA" id="ARBA00022448"/>
    </source>
</evidence>
<accession>A0A4R9BAI7</accession>
<dbReference type="EMBL" id="SOHH01000056">
    <property type="protein sequence ID" value="TFD79195.1"/>
    <property type="molecule type" value="Genomic_DNA"/>
</dbReference>
<proteinExistence type="predicted"/>
<keyword evidence="6 10" id="KW-0067">ATP-binding</keyword>
<sequence length="501" mass="53479">MTTSQPPTPFVSARGISKSFGGVPALVNVSIDLIPGEVHCLAGENGCGKSTLIKIISGAERPDSGEIVIDGVSHAQINAHAAIQGGIQVIYQDFSLFPNLTVAENIVLTAEVASGRRLYSPGSVLPKAKAILQELELDLDLDREVGDLSVADKQLTAICRALVNDARAIIMDEPTTALTHTEVSRLFALVERLRARGVALLFVSHKLEEVLAVSQRLTIMRSGRQVVSGPTSEFDQRSISRHMTGREVDESRVVSDLDLTAPLALEVSKLSLAGAYRDVSFGLHRGEILGVTGLLGSGRTEIAESLFGVTPADEGEIRVGGKLVPIRTIQDAVTARIGYVPEDRLSQGLFLEKSIADNIVAASLESHRTRWGTLSRAGIATTIKQYFVGLKINAPNAQAPVRTLSGGNAQRVVLAKWLATAPTVLMLNGPTVGVDIGSKEEILELLRVEAAKGMSVIVISDDAPELVAACHRVLVIKQGRLTHTLEGDQITVDTIQERMSA</sequence>
<evidence type="ECO:0000313" key="10">
    <source>
        <dbReference type="EMBL" id="TFD79195.1"/>
    </source>
</evidence>
<dbReference type="InterPro" id="IPR027417">
    <property type="entry name" value="P-loop_NTPase"/>
</dbReference>
<keyword evidence="1" id="KW-0813">Transport</keyword>
<dbReference type="PANTHER" id="PTHR43790:SF1">
    <property type="entry name" value="XYLOSE IMPORT ATP-BINDING PROTEIN XYLG"/>
    <property type="match status" value="1"/>
</dbReference>
<dbReference type="Gene3D" id="3.40.50.300">
    <property type="entry name" value="P-loop containing nucleotide triphosphate hydrolases"/>
    <property type="match status" value="2"/>
</dbReference>
<feature type="domain" description="ABC transporter" evidence="9">
    <location>
        <begin position="11"/>
        <end position="247"/>
    </location>
</feature>
<dbReference type="PROSITE" id="PS50893">
    <property type="entry name" value="ABC_TRANSPORTER_2"/>
    <property type="match status" value="2"/>
</dbReference>
<evidence type="ECO:0000256" key="6">
    <source>
        <dbReference type="ARBA" id="ARBA00022840"/>
    </source>
</evidence>
<evidence type="ECO:0000256" key="4">
    <source>
        <dbReference type="ARBA" id="ARBA00022737"/>
    </source>
</evidence>
<dbReference type="GO" id="GO:0016887">
    <property type="term" value="F:ATP hydrolysis activity"/>
    <property type="evidence" value="ECO:0007669"/>
    <property type="project" value="InterPro"/>
</dbReference>
<reference evidence="10 11" key="1">
    <citation type="submission" date="2019-03" db="EMBL/GenBank/DDBJ databases">
        <title>Genomics of glacier-inhabiting Cryobacterium strains.</title>
        <authorList>
            <person name="Liu Q."/>
            <person name="Xin Y.-H."/>
        </authorList>
    </citation>
    <scope>NUCLEOTIDE SEQUENCE [LARGE SCALE GENOMIC DNA]</scope>
    <source>
        <strain evidence="10 11">Hh4</strain>
    </source>
</reference>
<dbReference type="SUPFAM" id="SSF52540">
    <property type="entry name" value="P-loop containing nucleoside triphosphate hydrolases"/>
    <property type="match status" value="2"/>
</dbReference>
<evidence type="ECO:0000256" key="5">
    <source>
        <dbReference type="ARBA" id="ARBA00022741"/>
    </source>
</evidence>
<protein>
    <submittedName>
        <fullName evidence="10">Sugar ABC transporter ATP-binding protein</fullName>
    </submittedName>
</protein>
<evidence type="ECO:0000256" key="8">
    <source>
        <dbReference type="ARBA" id="ARBA00023136"/>
    </source>
</evidence>
<dbReference type="PANTHER" id="PTHR43790">
    <property type="entry name" value="CARBOHYDRATE TRANSPORT ATP-BINDING PROTEIN MG119-RELATED"/>
    <property type="match status" value="1"/>
</dbReference>
<dbReference type="SMART" id="SM00382">
    <property type="entry name" value="AAA"/>
    <property type="match status" value="2"/>
</dbReference>
<keyword evidence="11" id="KW-1185">Reference proteome</keyword>
<dbReference type="GO" id="GO:0005524">
    <property type="term" value="F:ATP binding"/>
    <property type="evidence" value="ECO:0007669"/>
    <property type="project" value="UniProtKB-KW"/>
</dbReference>
<evidence type="ECO:0000313" key="11">
    <source>
        <dbReference type="Proteomes" id="UP000298313"/>
    </source>
</evidence>
<feature type="domain" description="ABC transporter" evidence="9">
    <location>
        <begin position="254"/>
        <end position="501"/>
    </location>
</feature>
<evidence type="ECO:0000256" key="7">
    <source>
        <dbReference type="ARBA" id="ARBA00022967"/>
    </source>
</evidence>
<dbReference type="OrthoDB" id="39350at2"/>
<comment type="caution">
    <text evidence="10">The sequence shown here is derived from an EMBL/GenBank/DDBJ whole genome shotgun (WGS) entry which is preliminary data.</text>
</comment>
<dbReference type="Pfam" id="PF00005">
    <property type="entry name" value="ABC_tran"/>
    <property type="match status" value="2"/>
</dbReference>
<dbReference type="InterPro" id="IPR050107">
    <property type="entry name" value="ABC_carbohydrate_import_ATPase"/>
</dbReference>
<keyword evidence="3" id="KW-0762">Sugar transport</keyword>
<evidence type="ECO:0000259" key="9">
    <source>
        <dbReference type="PROSITE" id="PS50893"/>
    </source>
</evidence>
<keyword evidence="5" id="KW-0547">Nucleotide-binding</keyword>
<keyword evidence="4" id="KW-0677">Repeat</keyword>
<keyword evidence="2" id="KW-1003">Cell membrane</keyword>
<dbReference type="CDD" id="cd03215">
    <property type="entry name" value="ABC_Carb_Monos_II"/>
    <property type="match status" value="1"/>
</dbReference>
<dbReference type="Proteomes" id="UP000298313">
    <property type="component" value="Unassembled WGS sequence"/>
</dbReference>